<name>A0A8X6KH53_TRICU</name>
<dbReference type="AlphaFoldDB" id="A0A8X6KH53"/>
<evidence type="ECO:0000313" key="1">
    <source>
        <dbReference type="EMBL" id="GFQ75935.1"/>
    </source>
</evidence>
<dbReference type="EMBL" id="BMAO01021614">
    <property type="protein sequence ID" value="GFQ75935.1"/>
    <property type="molecule type" value="Genomic_DNA"/>
</dbReference>
<evidence type="ECO:0000313" key="2">
    <source>
        <dbReference type="Proteomes" id="UP000887116"/>
    </source>
</evidence>
<sequence length="344" mass="41160">MNTLKEIILVKYAARFINETLKRSLLNSPPEIWIKIIRERLSAFDIPWTLKNEIITLLKPMALEVKNWRADHKGIFTMLQEWSTLKFCFNADGTLNRIKTADSLIRSKRLGAETRFVLACQYWSSQNVFNVFGKIRNTLRNELLWKYSRQNENFNEHEKNVVKWIVQYRAGSSFRFQPWGHFTDASLQSRRLNDLSELDCRSLLFQVFEDTNQMHVGRFCLSRMSADHREQLLALYPLKVLRIYLFRPYHQFFMETANKVWDLLSGKDFTRLLHIIICQKIVALWTDFDYVGLLRQFWHRSPNHLKQYVQETYIFEILMEIVKNGFPLKEVPKLFSYTSPFFYV</sequence>
<organism evidence="1 2">
    <name type="scientific">Trichonephila clavata</name>
    <name type="common">Joro spider</name>
    <name type="synonym">Nephila clavata</name>
    <dbReference type="NCBI Taxonomy" id="2740835"/>
    <lineage>
        <taxon>Eukaryota</taxon>
        <taxon>Metazoa</taxon>
        <taxon>Ecdysozoa</taxon>
        <taxon>Arthropoda</taxon>
        <taxon>Chelicerata</taxon>
        <taxon>Arachnida</taxon>
        <taxon>Araneae</taxon>
        <taxon>Araneomorphae</taxon>
        <taxon>Entelegynae</taxon>
        <taxon>Araneoidea</taxon>
        <taxon>Nephilidae</taxon>
        <taxon>Trichonephila</taxon>
    </lineage>
</organism>
<dbReference type="OrthoDB" id="10366398at2759"/>
<gene>
    <name evidence="1" type="primary">NCL1_45509</name>
    <name evidence="1" type="ORF">TNCT_652331</name>
</gene>
<comment type="caution">
    <text evidence="1">The sequence shown here is derived from an EMBL/GenBank/DDBJ whole genome shotgun (WGS) entry which is preliminary data.</text>
</comment>
<dbReference type="Proteomes" id="UP000887116">
    <property type="component" value="Unassembled WGS sequence"/>
</dbReference>
<reference evidence="1" key="1">
    <citation type="submission" date="2020-07" db="EMBL/GenBank/DDBJ databases">
        <title>Multicomponent nature underlies the extraordinary mechanical properties of spider dragline silk.</title>
        <authorList>
            <person name="Kono N."/>
            <person name="Nakamura H."/>
            <person name="Mori M."/>
            <person name="Yoshida Y."/>
            <person name="Ohtoshi R."/>
            <person name="Malay A.D."/>
            <person name="Moran D.A.P."/>
            <person name="Tomita M."/>
            <person name="Numata K."/>
            <person name="Arakawa K."/>
        </authorList>
    </citation>
    <scope>NUCLEOTIDE SEQUENCE</scope>
</reference>
<keyword evidence="2" id="KW-1185">Reference proteome</keyword>
<proteinExistence type="predicted"/>
<protein>
    <submittedName>
        <fullName evidence="1">Uncharacterized protein</fullName>
    </submittedName>
</protein>
<accession>A0A8X6KH53</accession>